<dbReference type="PANTHER" id="PTHR30154:SF34">
    <property type="entry name" value="TRANSCRIPTIONAL REGULATOR AZLB"/>
    <property type="match status" value="1"/>
</dbReference>
<dbReference type="GO" id="GO:0043565">
    <property type="term" value="F:sequence-specific DNA binding"/>
    <property type="evidence" value="ECO:0007669"/>
    <property type="project" value="InterPro"/>
</dbReference>
<reference evidence="5" key="1">
    <citation type="journal article" date="2022" name="Int. J. Syst. Evol. Microbiol.">
        <title>Pseudomonas aegrilactucae sp. nov. and Pseudomonas morbosilactucae sp. nov., pathogens causing bacterial rot of lettuce in Japan.</title>
        <authorList>
            <person name="Sawada H."/>
            <person name="Fujikawa T."/>
            <person name="Satou M."/>
        </authorList>
    </citation>
    <scope>NUCLEOTIDE SEQUENCE</scope>
    <source>
        <strain evidence="5">0166_1</strain>
    </source>
</reference>
<dbReference type="SUPFAM" id="SSF46785">
    <property type="entry name" value="Winged helix' DNA-binding domain"/>
    <property type="match status" value="1"/>
</dbReference>
<name>A0A9E6XU98_9ACTN</name>
<dbReference type="InterPro" id="IPR019885">
    <property type="entry name" value="Tscrpt_reg_HTH_AsnC-type_CS"/>
</dbReference>
<dbReference type="Proteomes" id="UP001162834">
    <property type="component" value="Chromosome"/>
</dbReference>
<feature type="domain" description="HTH asnC-type" evidence="4">
    <location>
        <begin position="7"/>
        <end position="73"/>
    </location>
</feature>
<dbReference type="PROSITE" id="PS50956">
    <property type="entry name" value="HTH_ASNC_2"/>
    <property type="match status" value="1"/>
</dbReference>
<keyword evidence="6" id="KW-1185">Reference proteome</keyword>
<dbReference type="RefSeq" id="WP_259313566.1">
    <property type="nucleotide sequence ID" value="NZ_CP087164.1"/>
</dbReference>
<dbReference type="SUPFAM" id="SSF54909">
    <property type="entry name" value="Dimeric alpha+beta barrel"/>
    <property type="match status" value="1"/>
</dbReference>
<dbReference type="SMART" id="SM00344">
    <property type="entry name" value="HTH_ASNC"/>
    <property type="match status" value="1"/>
</dbReference>
<dbReference type="PANTHER" id="PTHR30154">
    <property type="entry name" value="LEUCINE-RESPONSIVE REGULATORY PROTEIN"/>
    <property type="match status" value="1"/>
</dbReference>
<gene>
    <name evidence="5" type="primary">lrp_1</name>
    <name evidence="5" type="ORF">DSM104329_00241</name>
</gene>
<dbReference type="AlphaFoldDB" id="A0A9E6XU98"/>
<dbReference type="InterPro" id="IPR011991">
    <property type="entry name" value="ArsR-like_HTH"/>
</dbReference>
<dbReference type="PRINTS" id="PR00033">
    <property type="entry name" value="HTHASNC"/>
</dbReference>
<dbReference type="Pfam" id="PF01037">
    <property type="entry name" value="AsnC_trans_reg"/>
    <property type="match status" value="1"/>
</dbReference>
<dbReference type="InterPro" id="IPR036390">
    <property type="entry name" value="WH_DNA-bd_sf"/>
</dbReference>
<evidence type="ECO:0000256" key="2">
    <source>
        <dbReference type="ARBA" id="ARBA00023125"/>
    </source>
</evidence>
<evidence type="ECO:0000313" key="5">
    <source>
        <dbReference type="EMBL" id="UGS33876.1"/>
    </source>
</evidence>
<keyword evidence="3" id="KW-0804">Transcription</keyword>
<organism evidence="5 6">
    <name type="scientific">Capillimicrobium parvum</name>
    <dbReference type="NCBI Taxonomy" id="2884022"/>
    <lineage>
        <taxon>Bacteria</taxon>
        <taxon>Bacillati</taxon>
        <taxon>Actinomycetota</taxon>
        <taxon>Thermoleophilia</taxon>
        <taxon>Solirubrobacterales</taxon>
        <taxon>Capillimicrobiaceae</taxon>
        <taxon>Capillimicrobium</taxon>
    </lineage>
</organism>
<dbReference type="InterPro" id="IPR036388">
    <property type="entry name" value="WH-like_DNA-bd_sf"/>
</dbReference>
<dbReference type="InterPro" id="IPR000485">
    <property type="entry name" value="AsnC-type_HTH_dom"/>
</dbReference>
<dbReference type="InterPro" id="IPR019888">
    <property type="entry name" value="Tscrpt_reg_AsnC-like"/>
</dbReference>
<dbReference type="EMBL" id="CP087164">
    <property type="protein sequence ID" value="UGS33876.1"/>
    <property type="molecule type" value="Genomic_DNA"/>
</dbReference>
<evidence type="ECO:0000256" key="1">
    <source>
        <dbReference type="ARBA" id="ARBA00023015"/>
    </source>
</evidence>
<evidence type="ECO:0000256" key="3">
    <source>
        <dbReference type="ARBA" id="ARBA00023163"/>
    </source>
</evidence>
<dbReference type="Pfam" id="PF13412">
    <property type="entry name" value="HTH_24"/>
    <property type="match status" value="1"/>
</dbReference>
<dbReference type="Gene3D" id="1.10.10.10">
    <property type="entry name" value="Winged helix-like DNA-binding domain superfamily/Winged helix DNA-binding domain"/>
    <property type="match status" value="1"/>
</dbReference>
<dbReference type="CDD" id="cd00090">
    <property type="entry name" value="HTH_ARSR"/>
    <property type="match status" value="1"/>
</dbReference>
<dbReference type="PROSITE" id="PS00519">
    <property type="entry name" value="HTH_ASNC_1"/>
    <property type="match status" value="1"/>
</dbReference>
<dbReference type="GO" id="GO:0005829">
    <property type="term" value="C:cytosol"/>
    <property type="evidence" value="ECO:0007669"/>
    <property type="project" value="TreeGrafter"/>
</dbReference>
<keyword evidence="1" id="KW-0805">Transcription regulation</keyword>
<evidence type="ECO:0000313" key="6">
    <source>
        <dbReference type="Proteomes" id="UP001162834"/>
    </source>
</evidence>
<sequence length="167" mass="18351">MAAPELLDQIDHAILELLREDARRTVTDIAGRVNLSLAPVKRRIERLERTGVIRGYTVVLDPSKVTAALEAYTEVCVGPGALEDVMDFVQCVPEVQEVSVIAGDPDLLLLLRAENVGDLHRVINQIRRDSRISSTKTLVTLKTWVRSQSQDYEAPSHLVEGSASPAA</sequence>
<evidence type="ECO:0000259" key="4">
    <source>
        <dbReference type="PROSITE" id="PS50956"/>
    </source>
</evidence>
<dbReference type="KEGG" id="sbae:DSM104329_00241"/>
<dbReference type="InterPro" id="IPR019887">
    <property type="entry name" value="Tscrpt_reg_AsnC/Lrp_C"/>
</dbReference>
<dbReference type="InterPro" id="IPR011008">
    <property type="entry name" value="Dimeric_a/b-barrel"/>
</dbReference>
<proteinExistence type="predicted"/>
<protein>
    <submittedName>
        <fullName evidence="5">Leucine-responsive regulatory protein</fullName>
    </submittedName>
</protein>
<dbReference type="Gene3D" id="3.30.70.920">
    <property type="match status" value="1"/>
</dbReference>
<accession>A0A9E6XU98</accession>
<dbReference type="GO" id="GO:0043200">
    <property type="term" value="P:response to amino acid"/>
    <property type="evidence" value="ECO:0007669"/>
    <property type="project" value="TreeGrafter"/>
</dbReference>
<keyword evidence="2" id="KW-0238">DNA-binding</keyword>